<dbReference type="InterPro" id="IPR040632">
    <property type="entry name" value="Sulfotransfer_4"/>
</dbReference>
<dbReference type="PANTHER" id="PTHR36978:SF4">
    <property type="entry name" value="P-LOOP CONTAINING NUCLEOSIDE TRIPHOSPHATE HYDROLASE PROTEIN"/>
    <property type="match status" value="1"/>
</dbReference>
<keyword evidence="1" id="KW-1133">Transmembrane helix</keyword>
<evidence type="ECO:0000313" key="2">
    <source>
        <dbReference type="EMBL" id="WPH03826.1"/>
    </source>
</evidence>
<dbReference type="AlphaFoldDB" id="A0AAQ3RBQ9"/>
<dbReference type="PANTHER" id="PTHR36978">
    <property type="entry name" value="P-LOOP CONTAINING NUCLEOTIDE TRIPHOSPHATE HYDROLASE"/>
    <property type="match status" value="1"/>
</dbReference>
<accession>A0AAQ3RBQ9</accession>
<dbReference type="InterPro" id="IPR027417">
    <property type="entry name" value="P-loop_NTPase"/>
</dbReference>
<evidence type="ECO:0000256" key="1">
    <source>
        <dbReference type="SAM" id="Phobius"/>
    </source>
</evidence>
<organism evidence="2 3">
    <name type="scientific">Acrodontium crateriforme</name>
    <dbReference type="NCBI Taxonomy" id="150365"/>
    <lineage>
        <taxon>Eukaryota</taxon>
        <taxon>Fungi</taxon>
        <taxon>Dikarya</taxon>
        <taxon>Ascomycota</taxon>
        <taxon>Pezizomycotina</taxon>
        <taxon>Dothideomycetes</taxon>
        <taxon>Dothideomycetidae</taxon>
        <taxon>Mycosphaerellales</taxon>
        <taxon>Teratosphaeriaceae</taxon>
        <taxon>Acrodontium</taxon>
    </lineage>
</organism>
<keyword evidence="1" id="KW-0472">Membrane</keyword>
<protein>
    <recommendedName>
        <fullName evidence="4">Sulfotransferase</fullName>
    </recommendedName>
</protein>
<name>A0AAQ3RBQ9_9PEZI</name>
<evidence type="ECO:0008006" key="4">
    <source>
        <dbReference type="Google" id="ProtNLM"/>
    </source>
</evidence>
<proteinExistence type="predicted"/>
<dbReference type="Gene3D" id="3.40.50.300">
    <property type="entry name" value="P-loop containing nucleotide triphosphate hydrolases"/>
    <property type="match status" value="1"/>
</dbReference>
<dbReference type="Proteomes" id="UP001303373">
    <property type="component" value="Chromosome 11"/>
</dbReference>
<gene>
    <name evidence="2" type="ORF">R9X50_00670900</name>
</gene>
<keyword evidence="3" id="KW-1185">Reference proteome</keyword>
<dbReference type="SUPFAM" id="SSF52540">
    <property type="entry name" value="P-loop containing nucleoside triphosphate hydrolases"/>
    <property type="match status" value="1"/>
</dbReference>
<sequence length="303" mass="34602">MEEAKVLARQKADQMATPGWEDTVKPTNINRREAKRIRPLEVIGLGLERTGTLSLRAALYELGYFDVYHMYAIMRENPKDVEMWADAFEAKYYGKGSFPREKWDALTGHCMAAVDKPISLFGPELVEAYPEAKFILTVRDTPESWHKSVMNTIVPFTQIISPARIRHPGNNPINHILKFFAPSDAFARFSNLLCDASEVDRYQEEGAQMYLEHNAHMREIAPKGQLLEFNVKQGWEPLCTFLGKPIPDVPFPNINDTNEFMSRIRKVKYIFPLLYLGNMLKYVGAPALAAGLAYMYRGRLLGH</sequence>
<dbReference type="Pfam" id="PF17784">
    <property type="entry name" value="Sulfotransfer_4"/>
    <property type="match status" value="1"/>
</dbReference>
<evidence type="ECO:0000313" key="3">
    <source>
        <dbReference type="Proteomes" id="UP001303373"/>
    </source>
</evidence>
<feature type="transmembrane region" description="Helical" evidence="1">
    <location>
        <begin position="273"/>
        <end position="296"/>
    </location>
</feature>
<keyword evidence="1" id="KW-0812">Transmembrane</keyword>
<reference evidence="2 3" key="1">
    <citation type="submission" date="2023-11" db="EMBL/GenBank/DDBJ databases">
        <title>An acidophilic fungus is an integral part of prey digestion in a carnivorous sundew plant.</title>
        <authorList>
            <person name="Tsai I.J."/>
        </authorList>
    </citation>
    <scope>NUCLEOTIDE SEQUENCE [LARGE SCALE GENOMIC DNA]</scope>
    <source>
        <strain evidence="2">169a</strain>
    </source>
</reference>
<dbReference type="EMBL" id="CP138590">
    <property type="protein sequence ID" value="WPH03826.1"/>
    <property type="molecule type" value="Genomic_DNA"/>
</dbReference>